<feature type="non-terminal residue" evidence="6">
    <location>
        <position position="455"/>
    </location>
</feature>
<reference evidence="6" key="1">
    <citation type="submission" date="2015-10" db="EMBL/GenBank/DDBJ databases">
        <authorList>
            <person name="Martinez-Garcia P.J."/>
            <person name="Crepeau M.W."/>
            <person name="Puiu D."/>
            <person name="Gonzalez-Ibeas D."/>
            <person name="Whalen J."/>
            <person name="Stevens K."/>
            <person name="Paul R."/>
            <person name="Butterfield T."/>
            <person name="Britton M."/>
            <person name="Reagan R."/>
            <person name="Chakraborty S."/>
            <person name="Walawage S.L."/>
            <person name="Vasquez-Gross H.A."/>
            <person name="Cardeno C."/>
            <person name="Famula R."/>
            <person name="Pratt K."/>
            <person name="Kuruganti S."/>
            <person name="Aradhya M.K."/>
            <person name="Leslie C.A."/>
            <person name="Dandekar A.M."/>
            <person name="Salzberg S.L."/>
            <person name="Wegrzyn J.L."/>
            <person name="Langley C.H."/>
            <person name="Neale D.B."/>
        </authorList>
    </citation>
    <scope>NUCLEOTIDE SEQUENCE</scope>
    <source>
        <tissue evidence="6">Leaves</tissue>
    </source>
</reference>
<evidence type="ECO:0000256" key="3">
    <source>
        <dbReference type="ARBA" id="ARBA00024378"/>
    </source>
</evidence>
<dbReference type="GO" id="GO:0005516">
    <property type="term" value="F:calmodulin binding"/>
    <property type="evidence" value="ECO:0007669"/>
    <property type="project" value="UniProtKB-KW"/>
</dbReference>
<accession>A0A834D9P3</accession>
<comment type="caution">
    <text evidence="6">The sequence shown here is derived from an EMBL/GenBank/DDBJ whole genome shotgun (WGS) entry which is preliminary data.</text>
</comment>
<dbReference type="PROSITE" id="PS50096">
    <property type="entry name" value="IQ"/>
    <property type="match status" value="2"/>
</dbReference>
<feature type="domain" description="DUF4005" evidence="5">
    <location>
        <begin position="340"/>
        <end position="418"/>
    </location>
</feature>
<feature type="region of interest" description="Disordered" evidence="4">
    <location>
        <begin position="375"/>
        <end position="395"/>
    </location>
</feature>
<evidence type="ECO:0000256" key="1">
    <source>
        <dbReference type="ARBA" id="ARBA00022860"/>
    </source>
</evidence>
<dbReference type="SMART" id="SM00015">
    <property type="entry name" value="IQ"/>
    <property type="match status" value="2"/>
</dbReference>
<dbReference type="Pfam" id="PF13178">
    <property type="entry name" value="DUF4005"/>
    <property type="match status" value="1"/>
</dbReference>
<feature type="compositionally biased region" description="Basic and acidic residues" evidence="4">
    <location>
        <begin position="43"/>
        <end position="54"/>
    </location>
</feature>
<evidence type="ECO:0000256" key="4">
    <source>
        <dbReference type="SAM" id="MobiDB-lite"/>
    </source>
</evidence>
<dbReference type="Gramene" id="Jr01_27620_p1">
    <property type="protein sequence ID" value="cds.Jr01_27620_p1"/>
    <property type="gene ID" value="Jr01_27620"/>
</dbReference>
<dbReference type="AlphaFoldDB" id="A0A834D9P3"/>
<feature type="compositionally biased region" description="Basic and acidic residues" evidence="4">
    <location>
        <begin position="262"/>
        <end position="271"/>
    </location>
</feature>
<dbReference type="InterPro" id="IPR000048">
    <property type="entry name" value="IQ_motif_EF-hand-BS"/>
</dbReference>
<comment type="similarity">
    <text evidence="2">Belongs to the IQD family.</text>
</comment>
<sequence length="455" mass="50178">FTLPSHSFFFCSNVSWGAPHSTNSKKMGRATRWLRGLFGIKKDKESSNSSDQKDKKRGSFGNSGRDSSGLCHNPGTIPPNISAAEAAWLKSYYTESEKEQNKHAIAVAAATAAAADAAVAAAQAAVAVVRLTSHGRGSMFGGGHERWAAVKVQTVFRGYLARKALRALKGLVKIQALVRGYLVRKQATATLHCMLALIRAQATVRSQKARGIINNETNRFEIRARKSMERFDDTRSEHTGPLHSRRLSASLDTAINSIDESPKIVEVDTGRPKSRSRRTNTSVSDFGDDPTYQTLSSPLPASGLPARISIPDCRNFHDHDWGLTGEECRFSTAQSTPRFFNSNAPATPAKSVCADNFFRGYGNFPNYMANTQSSKAKLRSYSAPKQRPEPGPKKRLSLNEMMESRSSLSGVRMQRSCSQAQEVISFKNAIMGKLQRSSEFVREPAERHYSLQRRL</sequence>
<reference evidence="6" key="2">
    <citation type="submission" date="2020-03" db="EMBL/GenBank/DDBJ databases">
        <title>Walnut 2.0.</title>
        <authorList>
            <person name="Marrano A."/>
            <person name="Britton M."/>
            <person name="Zimin A.V."/>
            <person name="Zaini P.A."/>
            <person name="Workman R."/>
            <person name="Puiu D."/>
            <person name="Bianco L."/>
            <person name="Allen B.J."/>
            <person name="Troggio M."/>
            <person name="Leslie C.A."/>
            <person name="Timp W."/>
            <person name="Dendekar A."/>
            <person name="Salzberg S.L."/>
            <person name="Neale D.B."/>
        </authorList>
    </citation>
    <scope>NUCLEOTIDE SEQUENCE</scope>
    <source>
        <tissue evidence="6">Leaves</tissue>
    </source>
</reference>
<comment type="subunit">
    <text evidence="3">Binds to multiple calmodulin (CaM) in the presence of Ca(2+) and CaM-like proteins.</text>
</comment>
<dbReference type="Pfam" id="PF00612">
    <property type="entry name" value="IQ"/>
    <property type="match status" value="2"/>
</dbReference>
<feature type="region of interest" description="Disordered" evidence="4">
    <location>
        <begin position="43"/>
        <end position="75"/>
    </location>
</feature>
<gene>
    <name evidence="6" type="ORF">F2P56_002555</name>
</gene>
<dbReference type="Proteomes" id="UP000619265">
    <property type="component" value="Unassembled WGS sequence"/>
</dbReference>
<dbReference type="PANTHER" id="PTHR32295:SF10">
    <property type="entry name" value="PROTEIN IQ-DOMAIN 25"/>
    <property type="match status" value="1"/>
</dbReference>
<dbReference type="EMBL" id="LIHL02000001">
    <property type="protein sequence ID" value="KAF5481945.1"/>
    <property type="molecule type" value="Genomic_DNA"/>
</dbReference>
<keyword evidence="1" id="KW-0112">Calmodulin-binding</keyword>
<name>A0A834D9P3_JUGRE</name>
<dbReference type="PANTHER" id="PTHR32295">
    <property type="entry name" value="IQ-DOMAIN 5-RELATED"/>
    <property type="match status" value="1"/>
</dbReference>
<organism evidence="6 7">
    <name type="scientific">Juglans regia</name>
    <name type="common">English walnut</name>
    <dbReference type="NCBI Taxonomy" id="51240"/>
    <lineage>
        <taxon>Eukaryota</taxon>
        <taxon>Viridiplantae</taxon>
        <taxon>Streptophyta</taxon>
        <taxon>Embryophyta</taxon>
        <taxon>Tracheophyta</taxon>
        <taxon>Spermatophyta</taxon>
        <taxon>Magnoliopsida</taxon>
        <taxon>eudicotyledons</taxon>
        <taxon>Gunneridae</taxon>
        <taxon>Pentapetalae</taxon>
        <taxon>rosids</taxon>
        <taxon>fabids</taxon>
        <taxon>Fagales</taxon>
        <taxon>Juglandaceae</taxon>
        <taxon>Juglans</taxon>
    </lineage>
</organism>
<protein>
    <recommendedName>
        <fullName evidence="5">DUF4005 domain-containing protein</fullName>
    </recommendedName>
</protein>
<evidence type="ECO:0000256" key="2">
    <source>
        <dbReference type="ARBA" id="ARBA00024341"/>
    </source>
</evidence>
<proteinExistence type="inferred from homology"/>
<evidence type="ECO:0000313" key="7">
    <source>
        <dbReference type="Proteomes" id="UP000619265"/>
    </source>
</evidence>
<dbReference type="CDD" id="cd23767">
    <property type="entry name" value="IQCD"/>
    <property type="match status" value="1"/>
</dbReference>
<evidence type="ECO:0000259" key="5">
    <source>
        <dbReference type="Pfam" id="PF13178"/>
    </source>
</evidence>
<feature type="region of interest" description="Disordered" evidence="4">
    <location>
        <begin position="262"/>
        <end position="300"/>
    </location>
</feature>
<evidence type="ECO:0000313" key="6">
    <source>
        <dbReference type="EMBL" id="KAF5481945.1"/>
    </source>
</evidence>
<dbReference type="InterPro" id="IPR025064">
    <property type="entry name" value="DUF4005"/>
</dbReference>